<evidence type="ECO:0000313" key="3">
    <source>
        <dbReference type="EMBL" id="MDY4378745.1"/>
    </source>
</evidence>
<dbReference type="Pfam" id="PF20469">
    <property type="entry name" value="OLD-like_TOPRIM"/>
    <property type="match status" value="1"/>
</dbReference>
<gene>
    <name evidence="3" type="ORF">SOV92_13020</name>
</gene>
<feature type="domain" description="OLD protein-like TOPRIM" evidence="2">
    <location>
        <begin position="413"/>
        <end position="476"/>
    </location>
</feature>
<name>A0AAW9H4J4_9GAMM</name>
<dbReference type="RefSeq" id="WP_320714490.1">
    <property type="nucleotide sequence ID" value="NZ_JAXHOZ010000051.1"/>
</dbReference>
<dbReference type="EMBL" id="JAXHOZ010000051">
    <property type="protein sequence ID" value="MDY4378745.1"/>
    <property type="molecule type" value="Genomic_DNA"/>
</dbReference>
<dbReference type="InterPro" id="IPR051396">
    <property type="entry name" value="Bact_Antivir_Def_Nuclease"/>
</dbReference>
<dbReference type="CDD" id="cd01026">
    <property type="entry name" value="TOPRIM_OLD"/>
    <property type="match status" value="1"/>
</dbReference>
<dbReference type="Pfam" id="PF13175">
    <property type="entry name" value="AAA_15"/>
    <property type="match status" value="1"/>
</dbReference>
<comment type="caution">
    <text evidence="3">The sequence shown here is derived from an EMBL/GenBank/DDBJ whole genome shotgun (WGS) entry which is preliminary data.</text>
</comment>
<organism evidence="3 4">
    <name type="scientific">Pectobacterium brasiliense</name>
    <dbReference type="NCBI Taxonomy" id="180957"/>
    <lineage>
        <taxon>Bacteria</taxon>
        <taxon>Pseudomonadati</taxon>
        <taxon>Pseudomonadota</taxon>
        <taxon>Gammaproteobacteria</taxon>
        <taxon>Enterobacterales</taxon>
        <taxon>Pectobacteriaceae</taxon>
        <taxon>Pectobacterium</taxon>
    </lineage>
</organism>
<dbReference type="SUPFAM" id="SSF52540">
    <property type="entry name" value="P-loop containing nucleoside triphosphate hydrolases"/>
    <property type="match status" value="1"/>
</dbReference>
<protein>
    <submittedName>
        <fullName evidence="3">AAA family ATPase</fullName>
    </submittedName>
</protein>
<reference evidence="3" key="1">
    <citation type="submission" date="2023-11" db="EMBL/GenBank/DDBJ databases">
        <title>Comparative genomics revealed phylogeny of phytopathogenic Pectobacterium aroidearum based on whole-genome sequencing and function of putative horizontal acquire islands in P. aroidearum PccS1.</title>
        <authorList>
            <person name="Fan J."/>
            <person name="Yang L."/>
        </authorList>
    </citation>
    <scope>NUCLEOTIDE SEQUENCE</scope>
    <source>
        <strain evidence="3">NJAU140</strain>
    </source>
</reference>
<evidence type="ECO:0000259" key="1">
    <source>
        <dbReference type="Pfam" id="PF13175"/>
    </source>
</evidence>
<evidence type="ECO:0000259" key="2">
    <source>
        <dbReference type="Pfam" id="PF20469"/>
    </source>
</evidence>
<dbReference type="Proteomes" id="UP001269968">
    <property type="component" value="Unassembled WGS sequence"/>
</dbReference>
<dbReference type="PANTHER" id="PTHR43581">
    <property type="entry name" value="ATP/GTP PHOSPHATASE"/>
    <property type="match status" value="1"/>
</dbReference>
<dbReference type="Gene3D" id="3.40.50.300">
    <property type="entry name" value="P-loop containing nucleotide triphosphate hydrolases"/>
    <property type="match status" value="1"/>
</dbReference>
<accession>A0AAW9H4J4</accession>
<feature type="domain" description="Endonuclease GajA/Old nuclease/RecF-like AAA" evidence="1">
    <location>
        <begin position="1"/>
        <end position="357"/>
    </location>
</feature>
<evidence type="ECO:0000313" key="4">
    <source>
        <dbReference type="Proteomes" id="UP001269968"/>
    </source>
</evidence>
<proteinExistence type="predicted"/>
<dbReference type="InterPro" id="IPR041685">
    <property type="entry name" value="AAA_GajA/Old/RecF-like"/>
</dbReference>
<dbReference type="PANTHER" id="PTHR43581:SF4">
    <property type="entry name" value="ATP_GTP PHOSPHATASE"/>
    <property type="match status" value="1"/>
</dbReference>
<dbReference type="InterPro" id="IPR027417">
    <property type="entry name" value="P-loop_NTPase"/>
</dbReference>
<sequence>MKITNVEIKGFKSFDNIGQSININSFTSLIGGNGTGKTAVLLGLTRMFGVKNSDRVVQVDDFYVPPGDKIGDANERELTIRIKFEFPDLEDGEDDSVADFFKHLVSIEKDTIPYCVAKLKAKWTKTNLAEGDIDSELVWEIGEYEKSISAYERSKIHVHYVPAYRDPSLQLKQTAGTIMHRLINAVEWSEEMGETIDEVAISVGEQFQEEIGIQTITTTLVKNWKTLFSGGYFEKLKIEPVMNGVEDVLKHIDTVFLPSPDTQPLPTERLSDGMKSLFYLSLVKSAFDIESEIISSEDNDTAISVEALDPPNLTLILIEEPENHLSPQYLGRIVKLCEEISDNDRAQVLLTTHAPALLNRVDPEDIRYFRLHDNKNTIVKEIILPKKEKSESDIVDTFTYIKEAVKAYPEIYFAKVVILGEGDSEEIVIPKVAQANGIELDTSLITFAPLGGRYVNHFWKLLNELSIPYVTLLDYDRKRGGGGWGRIKYVVQQLIAIGYDKKTLLSTDNGFLTDKEFNDMHDFEESEEKEISWIKFLEDYNVYFSYPYDLDWIMLNAFFDDYKKFIPQNGGPNIPEDDAPKYDQKVKSAIASVLKKEASEINIDEFDDYDKYFWYRYLFLGRGKPLSHNYVLNKINKKRLKNDSPEILNDLINTVKGLIQ</sequence>
<dbReference type="InterPro" id="IPR034139">
    <property type="entry name" value="TOPRIM_OLD"/>
</dbReference>
<dbReference type="AlphaFoldDB" id="A0AAW9H4J4"/>